<name>A0A9X9LPF1_GULGU</name>
<evidence type="ECO:0000313" key="2">
    <source>
        <dbReference type="Proteomes" id="UP000269945"/>
    </source>
</evidence>
<dbReference type="AlphaFoldDB" id="A0A9X9LPF1"/>
<dbReference type="EMBL" id="CYRY02010154">
    <property type="protein sequence ID" value="VCW78431.1"/>
    <property type="molecule type" value="Genomic_DNA"/>
</dbReference>
<reference evidence="1 2" key="1">
    <citation type="submission" date="2018-10" db="EMBL/GenBank/DDBJ databases">
        <authorList>
            <person name="Ekblom R."/>
            <person name="Jareborg N."/>
        </authorList>
    </citation>
    <scope>NUCLEOTIDE SEQUENCE [LARGE SCALE GENOMIC DNA]</scope>
    <source>
        <tissue evidence="1">Muscle</tissue>
    </source>
</reference>
<dbReference type="Proteomes" id="UP000269945">
    <property type="component" value="Unassembled WGS sequence"/>
</dbReference>
<proteinExistence type="predicted"/>
<keyword evidence="2" id="KW-1185">Reference proteome</keyword>
<protein>
    <submittedName>
        <fullName evidence="1">Uncharacterized protein</fullName>
    </submittedName>
</protein>
<gene>
    <name evidence="1" type="ORF">BN2614_LOCUS2</name>
</gene>
<accession>A0A9X9LPF1</accession>
<evidence type="ECO:0000313" key="1">
    <source>
        <dbReference type="EMBL" id="VCW78431.1"/>
    </source>
</evidence>
<comment type="caution">
    <text evidence="1">The sequence shown here is derived from an EMBL/GenBank/DDBJ whole genome shotgun (WGS) entry which is preliminary data.</text>
</comment>
<sequence length="51" mass="5583">MAECRGEALEACWGKLLAQASNFQRALPGTRGAWILHGKLSSPTLKYFCLS</sequence>
<organism evidence="1 2">
    <name type="scientific">Gulo gulo</name>
    <name type="common">Wolverine</name>
    <name type="synonym">Gluton</name>
    <dbReference type="NCBI Taxonomy" id="48420"/>
    <lineage>
        <taxon>Eukaryota</taxon>
        <taxon>Metazoa</taxon>
        <taxon>Chordata</taxon>
        <taxon>Craniata</taxon>
        <taxon>Vertebrata</taxon>
        <taxon>Euteleostomi</taxon>
        <taxon>Mammalia</taxon>
        <taxon>Eutheria</taxon>
        <taxon>Laurasiatheria</taxon>
        <taxon>Carnivora</taxon>
        <taxon>Caniformia</taxon>
        <taxon>Musteloidea</taxon>
        <taxon>Mustelidae</taxon>
        <taxon>Guloninae</taxon>
        <taxon>Gulo</taxon>
    </lineage>
</organism>